<organism evidence="3 4">
    <name type="scientific">Orbilia oligospora</name>
    <name type="common">Nematode-trapping fungus</name>
    <name type="synonym">Arthrobotrys oligospora</name>
    <dbReference type="NCBI Taxonomy" id="2813651"/>
    <lineage>
        <taxon>Eukaryota</taxon>
        <taxon>Fungi</taxon>
        <taxon>Dikarya</taxon>
        <taxon>Ascomycota</taxon>
        <taxon>Pezizomycotina</taxon>
        <taxon>Orbiliomycetes</taxon>
        <taxon>Orbiliales</taxon>
        <taxon>Orbiliaceae</taxon>
        <taxon>Orbilia</taxon>
    </lineage>
</organism>
<evidence type="ECO:0000313" key="4">
    <source>
        <dbReference type="Proteomes" id="UP000474640"/>
    </source>
</evidence>
<comment type="caution">
    <text evidence="3">The sequence shown here is derived from an EMBL/GenBank/DDBJ whole genome shotgun (WGS) entry which is preliminary data.</text>
</comment>
<evidence type="ECO:0000256" key="1">
    <source>
        <dbReference type="SAM" id="MobiDB-lite"/>
    </source>
</evidence>
<dbReference type="OrthoDB" id="5291209at2759"/>
<feature type="compositionally biased region" description="Basic and acidic residues" evidence="1">
    <location>
        <begin position="214"/>
        <end position="233"/>
    </location>
</feature>
<evidence type="ECO:0000256" key="2">
    <source>
        <dbReference type="SAM" id="SignalP"/>
    </source>
</evidence>
<gene>
    <name evidence="3" type="ORF">TWF970_005728</name>
</gene>
<evidence type="ECO:0000313" key="3">
    <source>
        <dbReference type="EMBL" id="KAF3288671.1"/>
    </source>
</evidence>
<sequence length="468" mass="51908">MKLTTILPLLLLQTTTHATIFNRARLPTVGEAEDLAAPTVVLKRTNLELTAPTAILKRARKAAGPDPEEQARPDDIRTKVVKRARPAPTVVGKRARKYADPDPEEQMGPIDPDSTRTRVAKRAKPAPTVFAERARKYADPDPEEQMGPIDPDSTRTRVAKRAKPAPTVVGKRARKYADPDPEEQLRPVDPDSTRTRVAKRAKPAPTVVGKRARKYADPDPEEQLRPVDPDSTRTRVAKRANPAPTVFERREVVDDQAPAAFQVITLPTGRIEVPVHAHTPISTPEINARPAGVLDSIGLNFGTLCSAFIPFTNAGTGVGEFPDHSGPRTGFTIGQLTWTGHFHKSWSSTDKSRPGWKYLSSSNILYKGYWVNVNITFKDLSWKPIIRSEVPVLVFNQKLGCEKIDNATGNCLVTPSILQAEGGLRSHKNWHLMGPDRRKHQRLQIPYSKERLNRKHGLVNANHVSQSQ</sequence>
<proteinExistence type="predicted"/>
<feature type="compositionally biased region" description="Basic and acidic residues" evidence="1">
    <location>
        <begin position="175"/>
        <end position="194"/>
    </location>
</feature>
<protein>
    <submittedName>
        <fullName evidence="3">Uncharacterized protein</fullName>
    </submittedName>
</protein>
<dbReference type="AlphaFoldDB" id="A0A7C8RG78"/>
<feature type="region of interest" description="Disordered" evidence="1">
    <location>
        <begin position="90"/>
        <end position="126"/>
    </location>
</feature>
<accession>A0A7C8RG78</accession>
<dbReference type="Proteomes" id="UP000474640">
    <property type="component" value="Unassembled WGS sequence"/>
</dbReference>
<dbReference type="EMBL" id="JAABOJ010000003">
    <property type="protein sequence ID" value="KAF3288671.1"/>
    <property type="molecule type" value="Genomic_DNA"/>
</dbReference>
<keyword evidence="2" id="KW-0732">Signal</keyword>
<reference evidence="3 4" key="1">
    <citation type="submission" date="2020-01" db="EMBL/GenBank/DDBJ databases">
        <authorList>
            <person name="Palmer J.M."/>
        </authorList>
    </citation>
    <scope>NUCLEOTIDE SEQUENCE [LARGE SCALE GENOMIC DNA]</scope>
    <source>
        <strain evidence="3 4">TWF970</strain>
    </source>
</reference>
<feature type="region of interest" description="Disordered" evidence="1">
    <location>
        <begin position="138"/>
        <end position="240"/>
    </location>
</feature>
<feature type="signal peptide" evidence="2">
    <location>
        <begin position="1"/>
        <end position="18"/>
    </location>
</feature>
<name>A0A7C8RG78_ORBOL</name>
<feature type="chain" id="PRO_5028994007" evidence="2">
    <location>
        <begin position="19"/>
        <end position="468"/>
    </location>
</feature>